<name>A0A7Y0RAR4_9GAMM</name>
<dbReference type="PANTHER" id="PTHR47515:SF1">
    <property type="entry name" value="BLR2054 PROTEIN"/>
    <property type="match status" value="1"/>
</dbReference>
<sequence length="79" mass="9158">MDRWAYERQIEIDFSRPGKPTDNASVESSNGRLRQECLNENWFLPPYVVPSRLGLTSTPFNMLACRSHWIMVSIRPSAM</sequence>
<dbReference type="PANTHER" id="PTHR47515">
    <property type="entry name" value="LOW CALCIUM RESPONSE LOCUS PROTEIN T"/>
    <property type="match status" value="1"/>
</dbReference>
<dbReference type="EMBL" id="JABCKY010000001">
    <property type="protein sequence ID" value="NMT62143.1"/>
    <property type="molecule type" value="Genomic_DNA"/>
</dbReference>
<dbReference type="InterPro" id="IPR012337">
    <property type="entry name" value="RNaseH-like_sf"/>
</dbReference>
<dbReference type="GO" id="GO:0015074">
    <property type="term" value="P:DNA integration"/>
    <property type="evidence" value="ECO:0007669"/>
    <property type="project" value="InterPro"/>
</dbReference>
<gene>
    <name evidence="2" type="ORF">HIU99_00885</name>
</gene>
<feature type="domain" description="Integrase catalytic" evidence="1">
    <location>
        <begin position="9"/>
        <end position="43"/>
    </location>
</feature>
<comment type="caution">
    <text evidence="2">The sequence shown here is derived from an EMBL/GenBank/DDBJ whole genome shotgun (WGS) entry which is preliminary data.</text>
</comment>
<proteinExistence type="predicted"/>
<dbReference type="Proteomes" id="UP000567186">
    <property type="component" value="Unassembled WGS sequence"/>
</dbReference>
<dbReference type="InterPro" id="IPR001584">
    <property type="entry name" value="Integrase_cat-core"/>
</dbReference>
<dbReference type="SUPFAM" id="SSF53098">
    <property type="entry name" value="Ribonuclease H-like"/>
    <property type="match status" value="1"/>
</dbReference>
<dbReference type="Pfam" id="PF13683">
    <property type="entry name" value="rve_3"/>
    <property type="match status" value="1"/>
</dbReference>
<evidence type="ECO:0000259" key="1">
    <source>
        <dbReference type="Pfam" id="PF13683"/>
    </source>
</evidence>
<protein>
    <submittedName>
        <fullName evidence="2">Transposase</fullName>
    </submittedName>
</protein>
<reference evidence="2 3" key="1">
    <citation type="submission" date="2020-04" db="EMBL/GenBank/DDBJ databases">
        <title>Marinobacter oceani sp. nov., isolated from marine solar saltern.</title>
        <authorList>
            <person name="Chen X.-Y."/>
        </authorList>
    </citation>
    <scope>NUCLEOTIDE SEQUENCE [LARGE SCALE GENOMIC DNA]</scope>
    <source>
        <strain evidence="2 3">W62</strain>
    </source>
</reference>
<dbReference type="AlphaFoldDB" id="A0A7Y0RAR4"/>
<evidence type="ECO:0000313" key="2">
    <source>
        <dbReference type="EMBL" id="NMT62143.1"/>
    </source>
</evidence>
<dbReference type="OrthoDB" id="9774685at2"/>
<accession>A0A7Y0RAR4</accession>
<keyword evidence="3" id="KW-1185">Reference proteome</keyword>
<organism evidence="2 3">
    <name type="scientific">Marinobacter orientalis</name>
    <dbReference type="NCBI Taxonomy" id="1928859"/>
    <lineage>
        <taxon>Bacteria</taxon>
        <taxon>Pseudomonadati</taxon>
        <taxon>Pseudomonadota</taxon>
        <taxon>Gammaproteobacteria</taxon>
        <taxon>Pseudomonadales</taxon>
        <taxon>Marinobacteraceae</taxon>
        <taxon>Marinobacter</taxon>
    </lineage>
</organism>
<evidence type="ECO:0000313" key="3">
    <source>
        <dbReference type="Proteomes" id="UP000567186"/>
    </source>
</evidence>